<dbReference type="Proteomes" id="UP000270296">
    <property type="component" value="Unassembled WGS sequence"/>
</dbReference>
<dbReference type="InterPro" id="IPR051017">
    <property type="entry name" value="Aldolase-II_Adducin_sf"/>
</dbReference>
<evidence type="ECO:0000256" key="1">
    <source>
        <dbReference type="SAM" id="MobiDB-lite"/>
    </source>
</evidence>
<feature type="region of interest" description="Disordered" evidence="1">
    <location>
        <begin position="145"/>
        <end position="167"/>
    </location>
</feature>
<dbReference type="SUPFAM" id="SSF53639">
    <property type="entry name" value="AraD/HMP-PK domain-like"/>
    <property type="match status" value="1"/>
</dbReference>
<dbReference type="PANTHER" id="PTHR10672">
    <property type="entry name" value="ADDUCIN"/>
    <property type="match status" value="1"/>
</dbReference>
<dbReference type="PANTHER" id="PTHR10672:SF3">
    <property type="entry name" value="PROTEIN HU-LI TAI SHAO"/>
    <property type="match status" value="1"/>
</dbReference>
<name>A0A183J4R4_9BILA</name>
<reference evidence="2 3" key="2">
    <citation type="submission" date="2018-11" db="EMBL/GenBank/DDBJ databases">
        <authorList>
            <consortium name="Pathogen Informatics"/>
        </authorList>
    </citation>
    <scope>NUCLEOTIDE SEQUENCE [LARGE SCALE GENOMIC DNA]</scope>
</reference>
<gene>
    <name evidence="2" type="ORF">SBAD_LOCUS10862</name>
</gene>
<sequence length="284" mass="31953">MRNNGFLACGETVAEAFHLAYLVIVSCEIQVMLLQGIGFVVGGESVEEAFILAFNLMQACEYQVLYVCSSKTMGRRETTLLPPSSMRHRCFRCNGVVVSWLPSRRVHGGLLTWCAWRMHENDVVRAARAGIENLIVPSEEARRKAFESAHSGPTAEDRKMAAAGGRQQGRINWRTGELEWEAWMRVLDNAGFRTGHAYRQPSLRCKVPPPQSEVEEPPAASSYGMLDETDMSSSAMKASQMKRDQERLRWINSPTVYQKQELQETGTTEPKTYTKVGAFMFVFS</sequence>
<evidence type="ECO:0000313" key="2">
    <source>
        <dbReference type="EMBL" id="VDP35184.1"/>
    </source>
</evidence>
<organism evidence="4">
    <name type="scientific">Soboliphyme baturini</name>
    <dbReference type="NCBI Taxonomy" id="241478"/>
    <lineage>
        <taxon>Eukaryota</taxon>
        <taxon>Metazoa</taxon>
        <taxon>Ecdysozoa</taxon>
        <taxon>Nematoda</taxon>
        <taxon>Enoplea</taxon>
        <taxon>Dorylaimia</taxon>
        <taxon>Dioctophymatida</taxon>
        <taxon>Dioctophymatoidea</taxon>
        <taxon>Soboliphymatidae</taxon>
        <taxon>Soboliphyme</taxon>
    </lineage>
</organism>
<dbReference type="InterPro" id="IPR036409">
    <property type="entry name" value="Aldolase_II/adducin_N_sf"/>
</dbReference>
<dbReference type="OrthoDB" id="3238794at2759"/>
<dbReference type="Gene3D" id="3.40.225.10">
    <property type="entry name" value="Class II aldolase/adducin N-terminal domain"/>
    <property type="match status" value="2"/>
</dbReference>
<protein>
    <submittedName>
        <fullName evidence="2 4">Uncharacterized protein</fullName>
    </submittedName>
</protein>
<dbReference type="GO" id="GO:0051015">
    <property type="term" value="F:actin filament binding"/>
    <property type="evidence" value="ECO:0007669"/>
    <property type="project" value="TreeGrafter"/>
</dbReference>
<dbReference type="EMBL" id="UZAM01014676">
    <property type="protein sequence ID" value="VDP35184.1"/>
    <property type="molecule type" value="Genomic_DNA"/>
</dbReference>
<dbReference type="GO" id="GO:0005856">
    <property type="term" value="C:cytoskeleton"/>
    <property type="evidence" value="ECO:0007669"/>
    <property type="project" value="TreeGrafter"/>
</dbReference>
<dbReference type="AlphaFoldDB" id="A0A183J4R4"/>
<evidence type="ECO:0000313" key="4">
    <source>
        <dbReference type="WBParaSite" id="SBAD_0001123801-mRNA-1"/>
    </source>
</evidence>
<proteinExistence type="predicted"/>
<keyword evidence="3" id="KW-1185">Reference proteome</keyword>
<accession>A0A183J4R4</accession>
<evidence type="ECO:0000313" key="3">
    <source>
        <dbReference type="Proteomes" id="UP000270296"/>
    </source>
</evidence>
<dbReference type="WBParaSite" id="SBAD_0001123801-mRNA-1">
    <property type="protein sequence ID" value="SBAD_0001123801-mRNA-1"/>
    <property type="gene ID" value="SBAD_0001123801"/>
</dbReference>
<dbReference type="PROSITE" id="PS51257">
    <property type="entry name" value="PROKAR_LIPOPROTEIN"/>
    <property type="match status" value="1"/>
</dbReference>
<reference evidence="4" key="1">
    <citation type="submission" date="2016-06" db="UniProtKB">
        <authorList>
            <consortium name="WormBaseParasite"/>
        </authorList>
    </citation>
    <scope>IDENTIFICATION</scope>
</reference>